<comment type="caution">
    <text evidence="4">The sequence shown here is derived from an EMBL/GenBank/DDBJ whole genome shotgun (WGS) entry which is preliminary data.</text>
</comment>
<evidence type="ECO:0000313" key="4">
    <source>
        <dbReference type="EMBL" id="KAL3276835.1"/>
    </source>
</evidence>
<accession>A0ABD2NEA2</accession>
<dbReference type="SUPFAM" id="SSF53335">
    <property type="entry name" value="S-adenosyl-L-methionine-dependent methyltransferases"/>
    <property type="match status" value="1"/>
</dbReference>
<dbReference type="GO" id="GO:0008168">
    <property type="term" value="F:methyltransferase activity"/>
    <property type="evidence" value="ECO:0007669"/>
    <property type="project" value="UniProtKB-KW"/>
</dbReference>
<proteinExistence type="predicted"/>
<keyword evidence="5" id="KW-1185">Reference proteome</keyword>
<dbReference type="InterPro" id="IPR041698">
    <property type="entry name" value="Methyltransf_25"/>
</dbReference>
<dbReference type="PANTHER" id="PTHR43861:SF1">
    <property type="entry name" value="TRANS-ACONITATE 2-METHYLTRANSFERASE"/>
    <property type="match status" value="1"/>
</dbReference>
<evidence type="ECO:0000313" key="5">
    <source>
        <dbReference type="Proteomes" id="UP001516400"/>
    </source>
</evidence>
<evidence type="ECO:0000256" key="1">
    <source>
        <dbReference type="ARBA" id="ARBA00022603"/>
    </source>
</evidence>
<evidence type="ECO:0000256" key="2">
    <source>
        <dbReference type="ARBA" id="ARBA00022679"/>
    </source>
</evidence>
<dbReference type="Pfam" id="PF13649">
    <property type="entry name" value="Methyltransf_25"/>
    <property type="match status" value="1"/>
</dbReference>
<protein>
    <recommendedName>
        <fullName evidence="3">Methyltransferase domain-containing protein</fullName>
    </recommendedName>
</protein>
<dbReference type="CDD" id="cd02440">
    <property type="entry name" value="AdoMet_MTases"/>
    <property type="match status" value="1"/>
</dbReference>
<keyword evidence="1" id="KW-0489">Methyltransferase</keyword>
<feature type="domain" description="Methyltransferase" evidence="3">
    <location>
        <begin position="40"/>
        <end position="137"/>
    </location>
</feature>
<name>A0ABD2NEA2_9CUCU</name>
<dbReference type="PANTHER" id="PTHR43861">
    <property type="entry name" value="TRANS-ACONITATE 2-METHYLTRANSFERASE-RELATED"/>
    <property type="match status" value="1"/>
</dbReference>
<dbReference type="Gene3D" id="3.40.50.150">
    <property type="entry name" value="Vaccinia Virus protein VP39"/>
    <property type="match status" value="1"/>
</dbReference>
<dbReference type="InterPro" id="IPR029063">
    <property type="entry name" value="SAM-dependent_MTases_sf"/>
</dbReference>
<dbReference type="GO" id="GO:0032259">
    <property type="term" value="P:methylation"/>
    <property type="evidence" value="ECO:0007669"/>
    <property type="project" value="UniProtKB-KW"/>
</dbReference>
<organism evidence="4 5">
    <name type="scientific">Cryptolaemus montrouzieri</name>
    <dbReference type="NCBI Taxonomy" id="559131"/>
    <lineage>
        <taxon>Eukaryota</taxon>
        <taxon>Metazoa</taxon>
        <taxon>Ecdysozoa</taxon>
        <taxon>Arthropoda</taxon>
        <taxon>Hexapoda</taxon>
        <taxon>Insecta</taxon>
        <taxon>Pterygota</taxon>
        <taxon>Neoptera</taxon>
        <taxon>Endopterygota</taxon>
        <taxon>Coleoptera</taxon>
        <taxon>Polyphaga</taxon>
        <taxon>Cucujiformia</taxon>
        <taxon>Coccinelloidea</taxon>
        <taxon>Coccinellidae</taxon>
        <taxon>Scymninae</taxon>
        <taxon>Scymnini</taxon>
        <taxon>Cryptolaemus</taxon>
    </lineage>
</organism>
<gene>
    <name evidence="4" type="ORF">HHI36_012198</name>
</gene>
<reference evidence="4 5" key="1">
    <citation type="journal article" date="2021" name="BMC Biol.">
        <title>Horizontally acquired antibacterial genes associated with adaptive radiation of ladybird beetles.</title>
        <authorList>
            <person name="Li H.S."/>
            <person name="Tang X.F."/>
            <person name="Huang Y.H."/>
            <person name="Xu Z.Y."/>
            <person name="Chen M.L."/>
            <person name="Du X.Y."/>
            <person name="Qiu B.Y."/>
            <person name="Chen P.T."/>
            <person name="Zhang W."/>
            <person name="Slipinski A."/>
            <person name="Escalona H.E."/>
            <person name="Waterhouse R.M."/>
            <person name="Zwick A."/>
            <person name="Pang H."/>
        </authorList>
    </citation>
    <scope>NUCLEOTIDE SEQUENCE [LARGE SCALE GENOMIC DNA]</scope>
    <source>
        <strain evidence="4">SYSU2018</strain>
    </source>
</reference>
<dbReference type="Proteomes" id="UP001516400">
    <property type="component" value="Unassembled WGS sequence"/>
</dbReference>
<dbReference type="AlphaFoldDB" id="A0ABD2NEA2"/>
<sequence>MSWSPGIYSLSAKYHPKYVLKLFKQYSDSFGWFKRSNMKILDIGVGPGHVLLQVEPLFPRDYTEIIGIDKDVAMLNYLNSVTKDPRISSQLMDIEAEKIPGNMEGRFDFAFSSYCLSHLTNIRQTFINTKKMLNRNGELFFIWCRKSQINDIHKAMSKIAKWAPYTTDYKNWRPYFDNEDPKGTLEKEVTQAGLTVLRAELLDDIVFEDAEPQIFIDLFAAFDLVSLRIPKADLPKYKEDFNKIAASFIFTDENAEIGLKAKFPFPSIVLAAKQS</sequence>
<keyword evidence="2" id="KW-0808">Transferase</keyword>
<dbReference type="EMBL" id="JABFTP020000103">
    <property type="protein sequence ID" value="KAL3276835.1"/>
    <property type="molecule type" value="Genomic_DNA"/>
</dbReference>
<evidence type="ECO:0000259" key="3">
    <source>
        <dbReference type="Pfam" id="PF13649"/>
    </source>
</evidence>